<evidence type="ECO:0000313" key="5">
    <source>
        <dbReference type="EMBL" id="KGX11721.1"/>
    </source>
</evidence>
<gene>
    <name evidence="6" type="primary">icmF</name>
    <name evidence="6" type="ORF">CWD88_24860</name>
    <name evidence="5" type="ORF">Y036_4528</name>
</gene>
<reference evidence="6 8" key="2">
    <citation type="submission" date="2017-11" db="EMBL/GenBank/DDBJ databases">
        <title>Molecular characterization of Burkholderia pseudomallei and closely related isolates from Vietnam.</title>
        <authorList>
            <person name="Ustinov D.V."/>
            <person name="Antonov A.S."/>
            <person name="Avdusheva E.F."/>
            <person name="Shpak I.M."/>
            <person name="Zakharova I.B."/>
            <person name="Thi L.A."/>
            <person name="Teteryatnikova N."/>
            <person name="Lopasteyskaya Y.A."/>
            <person name="Kuzyutina J.A."/>
            <person name="Ngo T.N."/>
            <person name="Victorov D.V."/>
        </authorList>
    </citation>
    <scope>NUCLEOTIDE SEQUENCE [LARGE SCALE GENOMIC DNA]</scope>
    <source>
        <strain evidence="6 8">V1512</strain>
    </source>
</reference>
<dbReference type="KEGG" id="but:X994_4087"/>
<organism evidence="5 7">
    <name type="scientific">Burkholderia pseudomallei</name>
    <name type="common">Pseudomonas pseudomallei</name>
    <dbReference type="NCBI Taxonomy" id="28450"/>
    <lineage>
        <taxon>Bacteria</taxon>
        <taxon>Pseudomonadati</taxon>
        <taxon>Pseudomonadota</taxon>
        <taxon>Betaproteobacteria</taxon>
        <taxon>Burkholderiales</taxon>
        <taxon>Burkholderiaceae</taxon>
        <taxon>Burkholderia</taxon>
        <taxon>pseudomallei group</taxon>
    </lineage>
</organism>
<comment type="caution">
    <text evidence="5">The sequence shown here is derived from an EMBL/GenBank/DDBJ whole genome shotgun (WGS) entry which is preliminary data.</text>
</comment>
<dbReference type="EMBL" id="PHRB01000030">
    <property type="protein sequence ID" value="PJO63577.1"/>
    <property type="molecule type" value="Genomic_DNA"/>
</dbReference>
<sequence>MIRTSLRVFAAILIAILIWWVGPLFAFGIYHPLGPVWVREILVALVLIWGFWPTLARLWARLAMSPRQVKVAPKAKQLDFVDKHLRTLDQQLKERWRKEPRGRWKRWVGALTREHRTMLPWYLVLGSEGSGKSSLVAKAVSVSGSLQDRVLGSDATYGRGDDLNFRITREAVWFDVGGRWSLRAGADEAEFDAWRKLLRGMRRLRRGAPISGVVLCVDGLEMIDAPLDARKRLADSVRARLEEMREAFGQQVQVYVALNGLDRLDGAVSTLSLLEASKWVKGVGFSLPDDGAHADAARADASWQHALQGLQQRVQQQVLYSAPAATEVSMNHAQLRFVETLSRLQKALVAWLHVALAPGEPHTAARLRGVWLGSMAELAEPHPAGAGGVGSAELPVPSRPLSELWTPLIRQVALERDAVRPSGPKSWRGRLGEALRWGAVPLVALSLLLWFGWGYVTERDYLDGVWAQFTEAKRLAQAEASYGNDGGSTLIEIANQMRYAQLQAEDAAQGMATPYFEHGLVAETARETYYRHLQKMLMPELYNEVRRTLVSQVDGSPGDIYQTLKVYLMLCRPARRSADDVVRWLDGRWDALSGGQYSDDDRRSLLAHVRTLMSLKEVPATPEDANLVRSARAKAAQIPLVTRVLQHIHAQGLPQQVNDISLSRAAGFEASMSLRMRSNVPSTDTAVSGWFTRAGYTDVFLPRLQKSARAMLEEESWVLRDETLSGNSFQIDGLVQKLADSARNQFLQDYISAWQNFLNDVTVRGVTGLDDASQLAAAMMEAQSPLANLLRFAARETTLTGASDEGNIDSWIDRQKYRFEKGRRQVVGELSGQHYRTVLLPEHVVEEHFQAIRQLAAQLNRNNTIANNPLSRLFEPLYRQLGLVNGALQAGQVLPAQYDAFSRLKETAARQPEPVRGIMLDLVSSGSTMTTRESGALLNRGAAGATKMVCDQGFTGRYPMRRGAQADAGVEDFERLFSAQGLMATYFRDHLAAYVDTSAKPWQALRSNGGPNGMVSQSVLNSYETAERIRGAMLDDSGHLRVSTVLRFIDMDSQLSEAQLSVAGQTVRFAHGVTSPHRVDWTNQNTQLAIKLQLKSVDGRMTTLQFDGPWALFRFFDAGQAVGGTGTADRRERLYQTSLGTVRIEWQALTLPSPIWSGILQSFRCPS</sequence>
<dbReference type="PANTHER" id="PTHR36153:SF1">
    <property type="entry name" value="TYPE VI SECRETION SYSTEM COMPONENT TSSM1"/>
    <property type="match status" value="1"/>
</dbReference>
<dbReference type="RefSeq" id="WP_004525554.1">
    <property type="nucleotide sequence ID" value="NZ_AP028074.1"/>
</dbReference>
<name>A0A069BBE3_BURPE</name>
<feature type="domain" description="IcmF-related" evidence="3">
    <location>
        <begin position="495"/>
        <end position="798"/>
    </location>
</feature>
<evidence type="ECO:0000313" key="6">
    <source>
        <dbReference type="EMBL" id="PJO63577.1"/>
    </source>
</evidence>
<keyword evidence="1" id="KW-0472">Membrane</keyword>
<evidence type="ECO:0000259" key="4">
    <source>
        <dbReference type="Pfam" id="PF14331"/>
    </source>
</evidence>
<proteinExistence type="predicted"/>
<keyword evidence="1" id="KW-1133">Transmembrane helix</keyword>
<evidence type="ECO:0000259" key="2">
    <source>
        <dbReference type="Pfam" id="PF06744"/>
    </source>
</evidence>
<dbReference type="Pfam" id="PF06761">
    <property type="entry name" value="IcmF-related"/>
    <property type="match status" value="1"/>
</dbReference>
<dbReference type="Pfam" id="PF06744">
    <property type="entry name" value="IcmF_C"/>
    <property type="match status" value="1"/>
</dbReference>
<feature type="transmembrane region" description="Helical" evidence="1">
    <location>
        <begin position="434"/>
        <end position="453"/>
    </location>
</feature>
<keyword evidence="1" id="KW-0812">Transmembrane</keyword>
<accession>A0A069BBE3</accession>
<feature type="domain" description="Type VI secretion system component TssM1 N-terminal" evidence="4">
    <location>
        <begin position="192"/>
        <end position="388"/>
    </location>
</feature>
<evidence type="ECO:0000313" key="7">
    <source>
        <dbReference type="Proteomes" id="UP000030475"/>
    </source>
</evidence>
<dbReference type="PANTHER" id="PTHR36153">
    <property type="entry name" value="INNER MEMBRANE PROTEIN-RELATED"/>
    <property type="match status" value="1"/>
</dbReference>
<evidence type="ECO:0000259" key="3">
    <source>
        <dbReference type="Pfam" id="PF06761"/>
    </source>
</evidence>
<dbReference type="OrthoDB" id="9758229at2"/>
<dbReference type="InterPro" id="IPR025743">
    <property type="entry name" value="TssM1_N"/>
</dbReference>
<dbReference type="InterPro" id="IPR017731">
    <property type="entry name" value="TssM1-like"/>
</dbReference>
<dbReference type="OMA" id="YCVVDRA"/>
<dbReference type="Proteomes" id="UP000231878">
    <property type="component" value="Unassembled WGS sequence"/>
</dbReference>
<feature type="transmembrane region" description="Helical" evidence="1">
    <location>
        <begin position="7"/>
        <end position="29"/>
    </location>
</feature>
<dbReference type="InterPro" id="IPR010623">
    <property type="entry name" value="IcmF_C"/>
</dbReference>
<dbReference type="Proteomes" id="UP000030475">
    <property type="component" value="Unassembled WGS sequence"/>
</dbReference>
<dbReference type="Pfam" id="PF14331">
    <property type="entry name" value="IcmF-related_N"/>
    <property type="match status" value="1"/>
</dbReference>
<feature type="transmembrane region" description="Helical" evidence="1">
    <location>
        <begin position="41"/>
        <end position="60"/>
    </location>
</feature>
<reference evidence="5 7" key="1">
    <citation type="submission" date="2014-08" db="EMBL/GenBank/DDBJ databases">
        <authorList>
            <person name="Bunnell A."/>
            <person name="Chain P.S."/>
            <person name="Chertkov O."/>
            <person name="Currie B.J."/>
            <person name="Daligault H.E."/>
            <person name="Davenport K.W."/>
            <person name="Davis C."/>
            <person name="Gleasner C.D."/>
            <person name="Johnson S.L."/>
            <person name="Kaestli M."/>
            <person name="Koren S."/>
            <person name="Kunde Y.A."/>
            <person name="Mayo M."/>
            <person name="McMurry K.K."/>
            <person name="Price E.P."/>
            <person name="Reitenga K.G."/>
            <person name="Robison R."/>
            <person name="Rosovitz M.J."/>
            <person name="Sarovich D.S."/>
            <person name="Teshima H."/>
        </authorList>
    </citation>
    <scope>NUCLEOTIDE SEQUENCE [LARGE SCALE GENOMIC DNA]</scope>
    <source>
        <strain evidence="5 7">MSHR44</strain>
    </source>
</reference>
<dbReference type="InterPro" id="IPR009612">
    <property type="entry name" value="IcmF-rel"/>
</dbReference>
<evidence type="ECO:0000256" key="1">
    <source>
        <dbReference type="SAM" id="Phobius"/>
    </source>
</evidence>
<dbReference type="InterPro" id="IPR053156">
    <property type="entry name" value="T6SS_TssM-like"/>
</dbReference>
<protein>
    <submittedName>
        <fullName evidence="5">Intracellular multiplication and macrophage-killing family protein</fullName>
    </submittedName>
    <submittedName>
        <fullName evidence="6">Type VI secretion system membrane subunit TssM</fullName>
    </submittedName>
</protein>
<dbReference type="NCBIfam" id="TIGR03348">
    <property type="entry name" value="VI_IcmF"/>
    <property type="match status" value="1"/>
</dbReference>
<dbReference type="EMBL" id="JQIM01000009">
    <property type="protein sequence ID" value="KGX11721.1"/>
    <property type="molecule type" value="Genomic_DNA"/>
</dbReference>
<dbReference type="AlphaFoldDB" id="A0A069BBE3"/>
<feature type="domain" description="Type VI secretion system IcmF C-terminal" evidence="2">
    <location>
        <begin position="1046"/>
        <end position="1148"/>
    </location>
</feature>
<evidence type="ECO:0000313" key="8">
    <source>
        <dbReference type="Proteomes" id="UP000231878"/>
    </source>
</evidence>